<evidence type="ECO:0000313" key="2">
    <source>
        <dbReference type="Proteomes" id="UP000265520"/>
    </source>
</evidence>
<dbReference type="PANTHER" id="PTHR33067:SF9">
    <property type="entry name" value="RNA-DIRECTED DNA POLYMERASE"/>
    <property type="match status" value="1"/>
</dbReference>
<name>A0A392V2B6_9FABA</name>
<dbReference type="EMBL" id="LXQA011013018">
    <property type="protein sequence ID" value="MCI81191.1"/>
    <property type="molecule type" value="Genomic_DNA"/>
</dbReference>
<dbReference type="PANTHER" id="PTHR33067">
    <property type="entry name" value="RNA-DIRECTED DNA POLYMERASE-RELATED"/>
    <property type="match status" value="1"/>
</dbReference>
<proteinExistence type="predicted"/>
<dbReference type="AlphaFoldDB" id="A0A392V2B6"/>
<sequence length="64" mass="7155">MRELQEEKDKALAEECSALIHRKLPPKLKDPGRFTISCSKGKANIREALCDLGCNINLMPLSMV</sequence>
<feature type="non-terminal residue" evidence="1">
    <location>
        <position position="64"/>
    </location>
</feature>
<comment type="caution">
    <text evidence="1">The sequence shown here is derived from an EMBL/GenBank/DDBJ whole genome shotgun (WGS) entry which is preliminary data.</text>
</comment>
<dbReference type="Proteomes" id="UP000265520">
    <property type="component" value="Unassembled WGS sequence"/>
</dbReference>
<keyword evidence="2" id="KW-1185">Reference proteome</keyword>
<evidence type="ECO:0000313" key="1">
    <source>
        <dbReference type="EMBL" id="MCI81191.1"/>
    </source>
</evidence>
<accession>A0A392V2B6</accession>
<protein>
    <submittedName>
        <fullName evidence="1">Uncharacterized protein</fullName>
    </submittedName>
</protein>
<reference evidence="1 2" key="1">
    <citation type="journal article" date="2018" name="Front. Plant Sci.">
        <title>Red Clover (Trifolium pratense) and Zigzag Clover (T. medium) - A Picture of Genomic Similarities and Differences.</title>
        <authorList>
            <person name="Dluhosova J."/>
            <person name="Istvanek J."/>
            <person name="Nedelnik J."/>
            <person name="Repkova J."/>
        </authorList>
    </citation>
    <scope>NUCLEOTIDE SEQUENCE [LARGE SCALE GENOMIC DNA]</scope>
    <source>
        <strain evidence="2">cv. 10/8</strain>
        <tissue evidence="1">Leaf</tissue>
    </source>
</reference>
<organism evidence="1 2">
    <name type="scientific">Trifolium medium</name>
    <dbReference type="NCBI Taxonomy" id="97028"/>
    <lineage>
        <taxon>Eukaryota</taxon>
        <taxon>Viridiplantae</taxon>
        <taxon>Streptophyta</taxon>
        <taxon>Embryophyta</taxon>
        <taxon>Tracheophyta</taxon>
        <taxon>Spermatophyta</taxon>
        <taxon>Magnoliopsida</taxon>
        <taxon>eudicotyledons</taxon>
        <taxon>Gunneridae</taxon>
        <taxon>Pentapetalae</taxon>
        <taxon>rosids</taxon>
        <taxon>fabids</taxon>
        <taxon>Fabales</taxon>
        <taxon>Fabaceae</taxon>
        <taxon>Papilionoideae</taxon>
        <taxon>50 kb inversion clade</taxon>
        <taxon>NPAAA clade</taxon>
        <taxon>Hologalegina</taxon>
        <taxon>IRL clade</taxon>
        <taxon>Trifolieae</taxon>
        <taxon>Trifolium</taxon>
    </lineage>
</organism>